<dbReference type="PANTHER" id="PTHR11240:SF22">
    <property type="entry name" value="RIBONUCLEASE T2"/>
    <property type="match status" value="1"/>
</dbReference>
<keyword evidence="4" id="KW-0732">Signal</keyword>
<protein>
    <submittedName>
        <fullName evidence="5">Uncharacterized protein</fullName>
    </submittedName>
</protein>
<comment type="similarity">
    <text evidence="1 3">Belongs to the RNase T2 family.</text>
</comment>
<dbReference type="PROSITE" id="PS00531">
    <property type="entry name" value="RNASE_T2_2"/>
    <property type="match status" value="4"/>
</dbReference>
<dbReference type="GO" id="GO:0005576">
    <property type="term" value="C:extracellular region"/>
    <property type="evidence" value="ECO:0007669"/>
    <property type="project" value="TreeGrafter"/>
</dbReference>
<reference evidence="5 6" key="1">
    <citation type="journal article" date="2017" name="Curr. Biol.">
        <title>The Evolution of Venom by Co-option of Single-Copy Genes.</title>
        <authorList>
            <person name="Martinson E.O."/>
            <person name="Mrinalini"/>
            <person name="Kelkar Y.D."/>
            <person name="Chang C.H."/>
            <person name="Werren J.H."/>
        </authorList>
    </citation>
    <scope>NUCLEOTIDE SEQUENCE [LARGE SCALE GENOMIC DNA]</scope>
    <source>
        <strain evidence="5 6">Alberta</strain>
        <tissue evidence="5">Whole body</tissue>
    </source>
</reference>
<dbReference type="OrthoDB" id="435754at2759"/>
<accession>A0A232EXX5</accession>
<evidence type="ECO:0000313" key="5">
    <source>
        <dbReference type="EMBL" id="OXU23129.1"/>
    </source>
</evidence>
<keyword evidence="2" id="KW-1015">Disulfide bond</keyword>
<dbReference type="GO" id="GO:0006401">
    <property type="term" value="P:RNA catabolic process"/>
    <property type="evidence" value="ECO:0007669"/>
    <property type="project" value="TreeGrafter"/>
</dbReference>
<dbReference type="InterPro" id="IPR018188">
    <property type="entry name" value="RNase_T2_His_AS_1"/>
</dbReference>
<dbReference type="EMBL" id="NNAY01001720">
    <property type="protein sequence ID" value="OXU23129.1"/>
    <property type="molecule type" value="Genomic_DNA"/>
</dbReference>
<keyword evidence="6" id="KW-1185">Reference proteome</keyword>
<sequence>MFDLKSGFIVSVVLACSVLISDAIEFQIYNLAQSWPQTSCWDLNNLWAEAATTECSKCQMSKDKQSFTIHGLWPSNKNKRSPENCGTEQLNAQSLNSQKAKKSNVKFWAYEWIKHGTCSQFSVPEYFGKSVELLDKNNAGQVLASAGIVPGNKYPYSQVVNALEDRLKVNVRIKCATNSATQEEYINEVNICYDKSFQLTNCKNSGSTTNCKKPTLQYPANLKTCPQSDVTDFDVLTLSQSWPQTSCWDLNKLWTEAATAKCSSCQMPKDKQSWTIHGLWPSKLQGKHPAFCSTKPKFNAKLFNDELREQLEEKWPSYNLKMTYEAFWGYEWKKHGTCALGVPSTSTIPKYFNKSMQLLDSYNVGKMLASSGIVPGKKYHYKDVISVLENMLNVNVYVKCAVNSVTKEQYLNEISICFDKSFKLTNCNIGGSTTNCKSKDVEYPANFIPVSIINNMFKCVLFCVIACASLSFADNYNRRLNNPSGPQHKSFDVFTLAQSWPIAACWDLNSKWSHMNSPCSPCRRTASKNWTLHGLWPSNLHGRHPAHCAGRKNYASAQMDINLRSELQRKWPTYKLSMSDDSFWNYEWKKHGTCASGHASTNSLKKYFNTALELLDEYNMGRIFEEANIHPGHDYEYSRIVQAFSNALGVNGFFSCRKPSGSSDRHYDEKFDYFLLTLSWPQTTCWAINKNWQNTTCNPCKRLSDSWTLHGLWPNNYNGKHPFNCEFHEKFDPNLLSQDLKNQLNDQWPTYKLNFSNKKFWNHEWLKHGTCASKLKATNTPEKYFSKALNLLDEINMTTLLEKVNIQPGNQYDYYTLVDAISDGLGVKAQIGCRKNPGTIGQYLYEAYICFDKSFKLVDCHNLQSCKRKGKIIYPKSFKSCHIKNSICASTAVEHNIWTLYGLWPDNYNGTYPSDCENEMQLEPSSVNQTLIDQLNSKWPTYKLTYSSQFFWNYEWQKRGNCATEINETNTLEKYFSNSLDLLDKYNMGKILRKANVQQGGQYENSTILNAISDKKL</sequence>
<dbReference type="InterPro" id="IPR033130">
    <property type="entry name" value="RNase_T2_His_AS_2"/>
</dbReference>
<dbReference type="AlphaFoldDB" id="A0A232EXX5"/>
<dbReference type="Gene3D" id="3.90.730.10">
    <property type="entry name" value="Ribonuclease T2-like"/>
    <property type="match status" value="5"/>
</dbReference>
<evidence type="ECO:0000256" key="4">
    <source>
        <dbReference type="SAM" id="SignalP"/>
    </source>
</evidence>
<proteinExistence type="inferred from homology"/>
<evidence type="ECO:0000256" key="1">
    <source>
        <dbReference type="ARBA" id="ARBA00007469"/>
    </source>
</evidence>
<evidence type="ECO:0000313" key="6">
    <source>
        <dbReference type="Proteomes" id="UP000215335"/>
    </source>
</evidence>
<dbReference type="Pfam" id="PF00445">
    <property type="entry name" value="Ribonuclease_T2"/>
    <property type="match status" value="5"/>
</dbReference>
<dbReference type="Proteomes" id="UP000215335">
    <property type="component" value="Unassembled WGS sequence"/>
</dbReference>
<feature type="signal peptide" evidence="4">
    <location>
        <begin position="1"/>
        <end position="23"/>
    </location>
</feature>
<dbReference type="PROSITE" id="PS00530">
    <property type="entry name" value="RNASE_T2_1"/>
    <property type="match status" value="4"/>
</dbReference>
<gene>
    <name evidence="5" type="ORF">TSAR_005384</name>
</gene>
<dbReference type="SUPFAM" id="SSF55895">
    <property type="entry name" value="Ribonuclease Rh-like"/>
    <property type="match status" value="5"/>
</dbReference>
<dbReference type="InterPro" id="IPR033697">
    <property type="entry name" value="Ribonuclease_T2_eukaryotic"/>
</dbReference>
<dbReference type="PANTHER" id="PTHR11240">
    <property type="entry name" value="RIBONUCLEASE T2"/>
    <property type="match status" value="1"/>
</dbReference>
<evidence type="ECO:0000256" key="3">
    <source>
        <dbReference type="RuleBase" id="RU004328"/>
    </source>
</evidence>
<name>A0A232EXX5_9HYME</name>
<dbReference type="PROSITE" id="PS51257">
    <property type="entry name" value="PROKAR_LIPOPROTEIN"/>
    <property type="match status" value="1"/>
</dbReference>
<dbReference type="GO" id="GO:0033897">
    <property type="term" value="F:ribonuclease T2 activity"/>
    <property type="evidence" value="ECO:0007669"/>
    <property type="project" value="InterPro"/>
</dbReference>
<organism evidence="5 6">
    <name type="scientific">Trichomalopsis sarcophagae</name>
    <dbReference type="NCBI Taxonomy" id="543379"/>
    <lineage>
        <taxon>Eukaryota</taxon>
        <taxon>Metazoa</taxon>
        <taxon>Ecdysozoa</taxon>
        <taxon>Arthropoda</taxon>
        <taxon>Hexapoda</taxon>
        <taxon>Insecta</taxon>
        <taxon>Pterygota</taxon>
        <taxon>Neoptera</taxon>
        <taxon>Endopterygota</taxon>
        <taxon>Hymenoptera</taxon>
        <taxon>Apocrita</taxon>
        <taxon>Proctotrupomorpha</taxon>
        <taxon>Chalcidoidea</taxon>
        <taxon>Pteromalidae</taxon>
        <taxon>Pteromalinae</taxon>
        <taxon>Trichomalopsis</taxon>
    </lineage>
</organism>
<dbReference type="CDD" id="cd01061">
    <property type="entry name" value="RNase_T2_euk"/>
    <property type="match status" value="2"/>
</dbReference>
<dbReference type="GO" id="GO:0003723">
    <property type="term" value="F:RNA binding"/>
    <property type="evidence" value="ECO:0007669"/>
    <property type="project" value="InterPro"/>
</dbReference>
<comment type="caution">
    <text evidence="5">The sequence shown here is derived from an EMBL/GenBank/DDBJ whole genome shotgun (WGS) entry which is preliminary data.</text>
</comment>
<feature type="chain" id="PRO_5012759821" evidence="4">
    <location>
        <begin position="24"/>
        <end position="1017"/>
    </location>
</feature>
<dbReference type="InterPro" id="IPR036430">
    <property type="entry name" value="RNase_T2-like_sf"/>
</dbReference>
<dbReference type="InterPro" id="IPR001568">
    <property type="entry name" value="RNase_T2-like"/>
</dbReference>
<evidence type="ECO:0000256" key="2">
    <source>
        <dbReference type="ARBA" id="ARBA00023157"/>
    </source>
</evidence>